<accession>A0A8D2LD16</accession>
<dbReference type="AlphaFoldDB" id="A0A8D2LD16"/>
<dbReference type="InterPro" id="IPR016024">
    <property type="entry name" value="ARM-type_fold"/>
</dbReference>
<evidence type="ECO:0000256" key="11">
    <source>
        <dbReference type="ARBA" id="ARBA00023125"/>
    </source>
</evidence>
<dbReference type="KEGG" id="vko:123025374"/>
<feature type="repeat" description="ARM" evidence="15">
    <location>
        <begin position="374"/>
        <end position="409"/>
    </location>
</feature>
<gene>
    <name evidence="16" type="primary">PKP2</name>
</gene>
<comment type="subcellular location">
    <subcellularLocation>
        <location evidence="2">Cell junction</location>
    </subcellularLocation>
    <subcellularLocation>
        <location evidence="3">Cytoplasm</location>
    </subcellularLocation>
    <subcellularLocation>
        <location evidence="1">Nucleus</location>
    </subcellularLocation>
</comment>
<dbReference type="InterPro" id="IPR028435">
    <property type="entry name" value="Plakophilin/d_Catenin"/>
</dbReference>
<dbReference type="InterPro" id="IPR000225">
    <property type="entry name" value="Armadillo"/>
</dbReference>
<dbReference type="SUPFAM" id="SSF48371">
    <property type="entry name" value="ARM repeat"/>
    <property type="match status" value="1"/>
</dbReference>
<comment type="similarity">
    <text evidence="4">Belongs to the beta-catenin family.</text>
</comment>
<dbReference type="GO" id="GO:0005737">
    <property type="term" value="C:cytoplasm"/>
    <property type="evidence" value="ECO:0007669"/>
    <property type="project" value="UniProtKB-SubCell"/>
</dbReference>
<keyword evidence="9" id="KW-0130">Cell adhesion</keyword>
<dbReference type="RefSeq" id="XP_044289942.1">
    <property type="nucleotide sequence ID" value="XM_044434007.1"/>
</dbReference>
<dbReference type="GO" id="GO:0005886">
    <property type="term" value="C:plasma membrane"/>
    <property type="evidence" value="ECO:0007669"/>
    <property type="project" value="TreeGrafter"/>
</dbReference>
<dbReference type="GO" id="GO:0005634">
    <property type="term" value="C:nucleus"/>
    <property type="evidence" value="ECO:0007669"/>
    <property type="project" value="UniProtKB-SubCell"/>
</dbReference>
<dbReference type="GO" id="GO:0072659">
    <property type="term" value="P:protein localization to plasma membrane"/>
    <property type="evidence" value="ECO:0007669"/>
    <property type="project" value="TreeGrafter"/>
</dbReference>
<dbReference type="FunFam" id="1.25.10.10:FF:000159">
    <property type="entry name" value="Plakophilin 2"/>
    <property type="match status" value="1"/>
</dbReference>
<dbReference type="GeneID" id="123025374"/>
<evidence type="ECO:0000313" key="17">
    <source>
        <dbReference type="Proteomes" id="UP000694545"/>
    </source>
</evidence>
<sequence>MALPAFSSDAGYIRTVLGSPVLGELDSSTLALPARLSHGRAEAQKSLRIQRQVEETLARKSKGSLVNGSLHRTSSVPEYVYKLDAVETDFASRPFLVSASYSSHQQTGSHTSYENGWGLRTLPYNHYRVMEEKSQRQPLKRLEVSPNGSPDKLAYFQNGFQYNRGLNLRYGESKRSSDMPPRYARSEIVSSRNRSAASQGQRVQRQFYIGAANGTAVDGIPTSPGAPVYQRPRSSRSMVNLLERESYLTSGAALGQMHREALRSSWHQSTFRSQDTREASQLASISSATAEGGGKGTMTAAMAAAAGSAFAEQEKIATTGFRHGNSEMEMTLERAVYILQTENASSPRVLAATVFIQHESFQRAEARRKVYSLGGIRKLIELLNAQNVDVQRAACGALRNLVYEDNDNKLEVSELRGIPILLRLLQQTRDVETKKQITGLLWNLSSNDQLKNVLIREALQPLTNTVLIPYSGWPDRDYPKSGIVPDPDIFYNATGCLRNMSSAGPEGRKQMRECNGLIESLVYYIQGTTADHQPDDKATENCVCILHNLSYQLESELPSSYVQKLYTQKRDVPSHENSIGCFGTRSRKAKQNQQDLLMPEERSVPRGVETLWHSTLIRIYLSLIAKSTRNYTQEASLGALQNLTAGTGPMPFGVAQMIVKKANGLPSIRNMLHVSTSSVRKTAVCLLKNVSRNASLQNEIAREIMPDLLSMLPDSAPTSDDANETTASACYALLNLTQNSSQNAQLLLNSNGISKIINLSMSDSKASKAASVLLRSLWYHTDLHNAYKKHNLKKSDFINNRTRVYNSLKD</sequence>
<dbReference type="InterPro" id="IPR011989">
    <property type="entry name" value="ARM-like"/>
</dbReference>
<dbReference type="OMA" id="MNDSNMF"/>
<dbReference type="Pfam" id="PF00514">
    <property type="entry name" value="Arm"/>
    <property type="match status" value="2"/>
</dbReference>
<dbReference type="GO" id="GO:0030057">
    <property type="term" value="C:desmosome"/>
    <property type="evidence" value="ECO:0007669"/>
    <property type="project" value="UniProtKB-ARBA"/>
</dbReference>
<dbReference type="PROSITE" id="PS50176">
    <property type="entry name" value="ARM_REPEAT"/>
    <property type="match status" value="2"/>
</dbReference>
<evidence type="ECO:0000256" key="7">
    <source>
        <dbReference type="ARBA" id="ARBA00022553"/>
    </source>
</evidence>
<evidence type="ECO:0000256" key="1">
    <source>
        <dbReference type="ARBA" id="ARBA00004123"/>
    </source>
</evidence>
<keyword evidence="5" id="KW-0488">Methylation</keyword>
<dbReference type="GO" id="GO:0003677">
    <property type="term" value="F:DNA binding"/>
    <property type="evidence" value="ECO:0007669"/>
    <property type="project" value="UniProtKB-KW"/>
</dbReference>
<evidence type="ECO:0000256" key="9">
    <source>
        <dbReference type="ARBA" id="ARBA00022889"/>
    </source>
</evidence>
<evidence type="ECO:0000256" key="3">
    <source>
        <dbReference type="ARBA" id="ARBA00004496"/>
    </source>
</evidence>
<evidence type="ECO:0000256" key="13">
    <source>
        <dbReference type="ARBA" id="ARBA00062790"/>
    </source>
</evidence>
<keyword evidence="10" id="KW-0965">Cell junction</keyword>
<dbReference type="Gene3D" id="1.25.10.10">
    <property type="entry name" value="Leucine-rich Repeat Variant"/>
    <property type="match status" value="1"/>
</dbReference>
<dbReference type="Proteomes" id="UP000694545">
    <property type="component" value="Unplaced"/>
</dbReference>
<evidence type="ECO:0000256" key="6">
    <source>
        <dbReference type="ARBA" id="ARBA00022490"/>
    </source>
</evidence>
<dbReference type="Ensembl" id="ENSVKKT00000021048.1">
    <property type="protein sequence ID" value="ENSVKKP00000020542.1"/>
    <property type="gene ID" value="ENSVKKG00000013810.1"/>
</dbReference>
<evidence type="ECO:0000256" key="12">
    <source>
        <dbReference type="ARBA" id="ARBA00023242"/>
    </source>
</evidence>
<keyword evidence="7" id="KW-0597">Phosphoprotein</keyword>
<dbReference type="GO" id="GO:0002934">
    <property type="term" value="P:desmosome organization"/>
    <property type="evidence" value="ECO:0007669"/>
    <property type="project" value="TreeGrafter"/>
</dbReference>
<proteinExistence type="inferred from homology"/>
<keyword evidence="12" id="KW-0539">Nucleus</keyword>
<keyword evidence="17" id="KW-1185">Reference proteome</keyword>
<dbReference type="GO" id="GO:0098609">
    <property type="term" value="P:cell-cell adhesion"/>
    <property type="evidence" value="ECO:0007669"/>
    <property type="project" value="InterPro"/>
</dbReference>
<dbReference type="GO" id="GO:0014704">
    <property type="term" value="C:intercalated disc"/>
    <property type="evidence" value="ECO:0007669"/>
    <property type="project" value="TreeGrafter"/>
</dbReference>
<evidence type="ECO:0000256" key="15">
    <source>
        <dbReference type="PROSITE-ProRule" id="PRU00259"/>
    </source>
</evidence>
<dbReference type="GO" id="GO:0005912">
    <property type="term" value="C:adherens junction"/>
    <property type="evidence" value="ECO:0007669"/>
    <property type="project" value="TreeGrafter"/>
</dbReference>
<dbReference type="OrthoDB" id="3245100at2759"/>
<reference evidence="16" key="1">
    <citation type="submission" date="2025-08" db="UniProtKB">
        <authorList>
            <consortium name="Ensembl"/>
        </authorList>
    </citation>
    <scope>IDENTIFICATION</scope>
</reference>
<evidence type="ECO:0000256" key="4">
    <source>
        <dbReference type="ARBA" id="ARBA00005462"/>
    </source>
</evidence>
<evidence type="ECO:0000256" key="8">
    <source>
        <dbReference type="ARBA" id="ARBA00022737"/>
    </source>
</evidence>
<dbReference type="SMART" id="SM00185">
    <property type="entry name" value="ARM"/>
    <property type="match status" value="7"/>
</dbReference>
<keyword evidence="11" id="KW-0238">DNA-binding</keyword>
<feature type="repeat" description="ARM" evidence="15">
    <location>
        <begin position="416"/>
        <end position="459"/>
    </location>
</feature>
<name>A0A8D2LD16_VARKO</name>
<reference evidence="16" key="2">
    <citation type="submission" date="2025-09" db="UniProtKB">
        <authorList>
            <consortium name="Ensembl"/>
        </authorList>
    </citation>
    <scope>IDENTIFICATION</scope>
</reference>
<evidence type="ECO:0000256" key="5">
    <source>
        <dbReference type="ARBA" id="ARBA00022481"/>
    </source>
</evidence>
<keyword evidence="6" id="KW-0963">Cytoplasm</keyword>
<dbReference type="GO" id="GO:0045110">
    <property type="term" value="P:intermediate filament bundle assembly"/>
    <property type="evidence" value="ECO:0007669"/>
    <property type="project" value="TreeGrafter"/>
</dbReference>
<evidence type="ECO:0000256" key="2">
    <source>
        <dbReference type="ARBA" id="ARBA00004282"/>
    </source>
</evidence>
<protein>
    <recommendedName>
        <fullName evidence="14">Plakophilin-2</fullName>
    </recommendedName>
</protein>
<keyword evidence="8" id="KW-0677">Repeat</keyword>
<dbReference type="PANTHER" id="PTHR10372">
    <property type="entry name" value="PLAKOPHILLIN-RELATED"/>
    <property type="match status" value="1"/>
</dbReference>
<evidence type="ECO:0000256" key="14">
    <source>
        <dbReference type="ARBA" id="ARBA00069721"/>
    </source>
</evidence>
<evidence type="ECO:0000313" key="16">
    <source>
        <dbReference type="Ensembl" id="ENSVKKP00000020542.1"/>
    </source>
</evidence>
<evidence type="ECO:0000256" key="10">
    <source>
        <dbReference type="ARBA" id="ARBA00022949"/>
    </source>
</evidence>
<organism evidence="16 17">
    <name type="scientific">Varanus komodoensis</name>
    <name type="common">Komodo dragon</name>
    <dbReference type="NCBI Taxonomy" id="61221"/>
    <lineage>
        <taxon>Eukaryota</taxon>
        <taxon>Metazoa</taxon>
        <taxon>Chordata</taxon>
        <taxon>Craniata</taxon>
        <taxon>Vertebrata</taxon>
        <taxon>Euteleostomi</taxon>
        <taxon>Lepidosauria</taxon>
        <taxon>Squamata</taxon>
        <taxon>Bifurcata</taxon>
        <taxon>Unidentata</taxon>
        <taxon>Episquamata</taxon>
        <taxon>Toxicofera</taxon>
        <taxon>Anguimorpha</taxon>
        <taxon>Paleoanguimorpha</taxon>
        <taxon>Varanoidea</taxon>
        <taxon>Varanidae</taxon>
        <taxon>Varanus</taxon>
    </lineage>
</organism>
<dbReference type="PANTHER" id="PTHR10372:SF25">
    <property type="entry name" value="PLAKOPHILIN-2"/>
    <property type="match status" value="1"/>
</dbReference>
<comment type="subunit">
    <text evidence="13">Interacts with DSC2. Interacts with JUP. Interacts with KRT5/CK5, KRT8/CK8, KRT14/CK14, KRT18/CK18 and VIM. Interacts (via N-terminus) with MARK3/C-TAK1. Interacts with DSP. Interacts with DSG1, DSG2 and DSG3. Interacts (via N-terminus) with CTNNB1. Interacts with CDH1. Interacts with the RNA polymerase III (Pol III) complex proteins POLR3A/RPC155, POLR3F/RPC39 and POLR3C/RPC82. Interacts with CTNNA3. Interacts (via N-terminus) with SCN5A/Nav1.5. Interacts with ANK3/ANKG and GJA1/CX43.</text>
</comment>
<dbReference type="CTD" id="5318"/>
<dbReference type="GO" id="GO:0007507">
    <property type="term" value="P:heart development"/>
    <property type="evidence" value="ECO:0007669"/>
    <property type="project" value="TreeGrafter"/>
</dbReference>